<sequence length="151" mass="16673">MPEPRPATVLPAEDQLEIGTLVARLCQALDFSRPADFVEVFTDDGIYQAVSSEATGRQPRFRHVGPQELLAFATAAVEKRQGLGRHWTGDLVLESEAAGTDHARGTSYVLFVEIDADTKERRVLISGVHEDRFVRTPDGWRVASRTVVADI</sequence>
<dbReference type="RefSeq" id="WP_224123914.1">
    <property type="nucleotide sequence ID" value="NZ_JAIQZJ010000008.1"/>
</dbReference>
<accession>A0ABS7UEX2</accession>
<gene>
    <name evidence="2" type="ORF">K8U61_15350</name>
</gene>
<evidence type="ECO:0000313" key="3">
    <source>
        <dbReference type="Proteomes" id="UP000780875"/>
    </source>
</evidence>
<dbReference type="Proteomes" id="UP000780875">
    <property type="component" value="Unassembled WGS sequence"/>
</dbReference>
<organism evidence="2 3">
    <name type="scientific">Nocardioides mangrovi</name>
    <dbReference type="NCBI Taxonomy" id="2874580"/>
    <lineage>
        <taxon>Bacteria</taxon>
        <taxon>Bacillati</taxon>
        <taxon>Actinomycetota</taxon>
        <taxon>Actinomycetes</taxon>
        <taxon>Propionibacteriales</taxon>
        <taxon>Nocardioidaceae</taxon>
        <taxon>Nocardioides</taxon>
    </lineage>
</organism>
<name>A0ABS7UEX2_9ACTN</name>
<keyword evidence="3" id="KW-1185">Reference proteome</keyword>
<comment type="caution">
    <text evidence="2">The sequence shown here is derived from an EMBL/GenBank/DDBJ whole genome shotgun (WGS) entry which is preliminary data.</text>
</comment>
<dbReference type="InterPro" id="IPR037401">
    <property type="entry name" value="SnoaL-like"/>
</dbReference>
<feature type="domain" description="SnoaL-like" evidence="1">
    <location>
        <begin position="12"/>
        <end position="146"/>
    </location>
</feature>
<proteinExistence type="predicted"/>
<reference evidence="2 3" key="1">
    <citation type="submission" date="2021-09" db="EMBL/GenBank/DDBJ databases">
        <title>Whole genome sequence of Nocardioides sp. GBK3QG-3.</title>
        <authorList>
            <person name="Tuo L."/>
        </authorList>
    </citation>
    <scope>NUCLEOTIDE SEQUENCE [LARGE SCALE GENOMIC DNA]</scope>
    <source>
        <strain evidence="2 3">GBK3QG-3</strain>
    </source>
</reference>
<dbReference type="EMBL" id="JAIQZJ010000008">
    <property type="protein sequence ID" value="MBZ5739549.1"/>
    <property type="molecule type" value="Genomic_DNA"/>
</dbReference>
<dbReference type="Gene3D" id="3.10.450.50">
    <property type="match status" value="1"/>
</dbReference>
<protein>
    <submittedName>
        <fullName evidence="2">Nuclear transport factor 2 family protein</fullName>
    </submittedName>
</protein>
<evidence type="ECO:0000313" key="2">
    <source>
        <dbReference type="EMBL" id="MBZ5739549.1"/>
    </source>
</evidence>
<dbReference type="SUPFAM" id="SSF54427">
    <property type="entry name" value="NTF2-like"/>
    <property type="match status" value="1"/>
</dbReference>
<dbReference type="InterPro" id="IPR032710">
    <property type="entry name" value="NTF2-like_dom_sf"/>
</dbReference>
<dbReference type="Pfam" id="PF13577">
    <property type="entry name" value="SnoaL_4"/>
    <property type="match status" value="1"/>
</dbReference>
<evidence type="ECO:0000259" key="1">
    <source>
        <dbReference type="Pfam" id="PF13577"/>
    </source>
</evidence>